<comment type="similarity">
    <text evidence="1">Belongs to the bystin family.</text>
</comment>
<dbReference type="GO" id="GO:0005730">
    <property type="term" value="C:nucleolus"/>
    <property type="evidence" value="ECO:0007669"/>
    <property type="project" value="TreeGrafter"/>
</dbReference>
<dbReference type="EMBL" id="BPLQ01010209">
    <property type="protein sequence ID" value="GIY49254.1"/>
    <property type="molecule type" value="Genomic_DNA"/>
</dbReference>
<evidence type="ECO:0000313" key="4">
    <source>
        <dbReference type="Proteomes" id="UP001054837"/>
    </source>
</evidence>
<name>A0AAV4TVR8_9ARAC</name>
<comment type="caution">
    <text evidence="3">The sequence shown here is derived from an EMBL/GenBank/DDBJ whole genome shotgun (WGS) entry which is preliminary data.</text>
</comment>
<dbReference type="AlphaFoldDB" id="A0AAV4TVR8"/>
<protein>
    <submittedName>
        <fullName evidence="3">Bystin</fullName>
    </submittedName>
</protein>
<dbReference type="GO" id="GO:0006364">
    <property type="term" value="P:rRNA processing"/>
    <property type="evidence" value="ECO:0007669"/>
    <property type="project" value="TreeGrafter"/>
</dbReference>
<gene>
    <name evidence="3" type="primary">Bysl</name>
    <name evidence="3" type="ORF">CDAR_524081</name>
</gene>
<proteinExistence type="inferred from homology"/>
<dbReference type="PANTHER" id="PTHR12821:SF0">
    <property type="entry name" value="BYSTIN"/>
    <property type="match status" value="1"/>
</dbReference>
<organism evidence="3 4">
    <name type="scientific">Caerostris darwini</name>
    <dbReference type="NCBI Taxonomy" id="1538125"/>
    <lineage>
        <taxon>Eukaryota</taxon>
        <taxon>Metazoa</taxon>
        <taxon>Ecdysozoa</taxon>
        <taxon>Arthropoda</taxon>
        <taxon>Chelicerata</taxon>
        <taxon>Arachnida</taxon>
        <taxon>Araneae</taxon>
        <taxon>Araneomorphae</taxon>
        <taxon>Entelegynae</taxon>
        <taxon>Araneoidea</taxon>
        <taxon>Araneidae</taxon>
        <taxon>Caerostris</taxon>
    </lineage>
</organism>
<dbReference type="GO" id="GO:0030515">
    <property type="term" value="F:snoRNA binding"/>
    <property type="evidence" value="ECO:0007669"/>
    <property type="project" value="TreeGrafter"/>
</dbReference>
<evidence type="ECO:0000256" key="2">
    <source>
        <dbReference type="SAM" id="MobiDB-lite"/>
    </source>
</evidence>
<keyword evidence="4" id="KW-1185">Reference proteome</keyword>
<evidence type="ECO:0000313" key="3">
    <source>
        <dbReference type="EMBL" id="GIY49254.1"/>
    </source>
</evidence>
<dbReference type="Pfam" id="PF05291">
    <property type="entry name" value="Bystin"/>
    <property type="match status" value="1"/>
</dbReference>
<evidence type="ECO:0000256" key="1">
    <source>
        <dbReference type="ARBA" id="ARBA00007114"/>
    </source>
</evidence>
<dbReference type="GO" id="GO:0030688">
    <property type="term" value="C:preribosome, small subunit precursor"/>
    <property type="evidence" value="ECO:0007669"/>
    <property type="project" value="TreeGrafter"/>
</dbReference>
<reference evidence="3 4" key="1">
    <citation type="submission" date="2021-06" db="EMBL/GenBank/DDBJ databases">
        <title>Caerostris darwini draft genome.</title>
        <authorList>
            <person name="Kono N."/>
            <person name="Arakawa K."/>
        </authorList>
    </citation>
    <scope>NUCLEOTIDE SEQUENCE [LARGE SCALE GENOMIC DNA]</scope>
</reference>
<dbReference type="GO" id="GO:0005737">
    <property type="term" value="C:cytoplasm"/>
    <property type="evidence" value="ECO:0007669"/>
    <property type="project" value="TreeGrafter"/>
</dbReference>
<accession>A0AAV4TVR8</accession>
<sequence length="424" mass="49355">MDKSNKRDQKKKRHNPLYQQITEDKFAKSSTRVKVRNRSKEDENEAVDSKLTEKIISEARKQLEDVQEEVGLDSMCKQLQTSHLFEGLPDTNEDEELENPAASNEEADEKEELEITEEIKEAFNKFDPEDAEEKTKLAEALKENLTGKLTEIYTLYSDVDDSSLHKMDDIVPIYKDMARLMSIYRSGRYISTLEPFRAIPKFHNWEKILFMTEPENWTAAAMYEAVRIFSAIMKEDMAQRFYNIVLLPRLRDEIAQCKQLNHHLYRALKRAIFQPCAFYRGIIIPLCESQCTLREATIFGSVLAKCTIPMEDSAAALVWISRMPFNQANCIILRVLIEKKYALPYKVGDYLVTYFLRFLDDKRPLPLIWHQCLLTFAQIYKNYLTAEQQQQLLKLLTVQPHKLVSPEVRKELLSATLRPPGIVV</sequence>
<dbReference type="InterPro" id="IPR007955">
    <property type="entry name" value="Bystin"/>
</dbReference>
<feature type="region of interest" description="Disordered" evidence="2">
    <location>
        <begin position="87"/>
        <end position="110"/>
    </location>
</feature>
<dbReference type="PANTHER" id="PTHR12821">
    <property type="entry name" value="BYSTIN"/>
    <property type="match status" value="1"/>
</dbReference>
<dbReference type="Proteomes" id="UP001054837">
    <property type="component" value="Unassembled WGS sequence"/>
</dbReference>
<feature type="region of interest" description="Disordered" evidence="2">
    <location>
        <begin position="1"/>
        <end position="49"/>
    </location>
</feature>